<dbReference type="Proteomes" id="UP000009286">
    <property type="component" value="Chromosome"/>
</dbReference>
<dbReference type="PANTHER" id="PTHR34846:SF10">
    <property type="entry name" value="CYTOPLASMIC PROTEIN"/>
    <property type="match status" value="1"/>
</dbReference>
<reference evidence="2 3" key="1">
    <citation type="journal article" date="2011" name="BMC Genomics">
        <title>Genomic insights into an obligate epibiotic bacterial predator: Micavibrio aeruginosavorus ARL-13.</title>
        <authorList>
            <person name="Wang Z."/>
            <person name="Kadouri D."/>
            <person name="Wu M."/>
        </authorList>
    </citation>
    <scope>NUCLEOTIDE SEQUENCE [LARGE SCALE GENOMIC DNA]</scope>
    <source>
        <strain evidence="2 3">ARL-13</strain>
    </source>
</reference>
<dbReference type="STRING" id="856793.MICA_1042"/>
<evidence type="ECO:0000313" key="3">
    <source>
        <dbReference type="Proteomes" id="UP000009286"/>
    </source>
</evidence>
<dbReference type="InterPro" id="IPR004675">
    <property type="entry name" value="AhpD_core"/>
</dbReference>
<dbReference type="RefSeq" id="WP_014102594.1">
    <property type="nucleotide sequence ID" value="NC_016026.1"/>
</dbReference>
<dbReference type="PANTHER" id="PTHR34846">
    <property type="entry name" value="4-CARBOXYMUCONOLACTONE DECARBOXYLASE FAMILY PROTEIN (AFU_ORTHOLOGUE AFUA_6G11590)"/>
    <property type="match status" value="1"/>
</dbReference>
<dbReference type="KEGG" id="mai:MICA_1042"/>
<dbReference type="InterPro" id="IPR003779">
    <property type="entry name" value="CMD-like"/>
</dbReference>
<evidence type="ECO:0000313" key="2">
    <source>
        <dbReference type="EMBL" id="AEP09371.1"/>
    </source>
</evidence>
<organism evidence="2 3">
    <name type="scientific">Micavibrio aeruginosavorus (strain ARL-13)</name>
    <dbReference type="NCBI Taxonomy" id="856793"/>
    <lineage>
        <taxon>Bacteria</taxon>
        <taxon>Pseudomonadati</taxon>
        <taxon>Bdellovibrionota</taxon>
        <taxon>Bdellovibrionia</taxon>
        <taxon>Bdellovibrionales</taxon>
        <taxon>Pseudobdellovibrionaceae</taxon>
        <taxon>Micavibrio</taxon>
    </lineage>
</organism>
<dbReference type="GO" id="GO:0051920">
    <property type="term" value="F:peroxiredoxin activity"/>
    <property type="evidence" value="ECO:0007669"/>
    <property type="project" value="InterPro"/>
</dbReference>
<sequence length="159" mass="17897">MADRINYPKLSPQLYNTLYAMEKILAESALDHGLLHLIKTRASQLNGCLFCLDMHTKEARLDGERELRLHHLPLWHESNLFTDKEKAALEWTEKLTKIGPHGITDEDYAKILEHFSEKDLSDLTFAIGCINMWNRLGVAFRPAAGGLDAVLGLDKAGLA</sequence>
<name>G2KN38_MICAA</name>
<dbReference type="SUPFAM" id="SSF69118">
    <property type="entry name" value="AhpD-like"/>
    <property type="match status" value="1"/>
</dbReference>
<dbReference type="OrthoDB" id="9801997at2"/>
<protein>
    <recommendedName>
        <fullName evidence="1">Carboxymuconolactone decarboxylase-like domain-containing protein</fullName>
    </recommendedName>
</protein>
<dbReference type="EMBL" id="CP002382">
    <property type="protein sequence ID" value="AEP09371.1"/>
    <property type="molecule type" value="Genomic_DNA"/>
</dbReference>
<keyword evidence="3" id="KW-1185">Reference proteome</keyword>
<feature type="domain" description="Carboxymuconolactone decarboxylase-like" evidence="1">
    <location>
        <begin position="12"/>
        <end position="93"/>
    </location>
</feature>
<dbReference type="HOGENOM" id="CLU_082760_6_2_5"/>
<dbReference type="AlphaFoldDB" id="G2KN38"/>
<gene>
    <name evidence="2" type="ordered locus">MICA_1042</name>
</gene>
<dbReference type="Pfam" id="PF02627">
    <property type="entry name" value="CMD"/>
    <property type="match status" value="1"/>
</dbReference>
<dbReference type="NCBIfam" id="TIGR00778">
    <property type="entry name" value="ahpD_dom"/>
    <property type="match status" value="1"/>
</dbReference>
<dbReference type="InterPro" id="IPR029032">
    <property type="entry name" value="AhpD-like"/>
</dbReference>
<accession>G2KN38</accession>
<proteinExistence type="predicted"/>
<dbReference type="eggNOG" id="COG2128">
    <property type="taxonomic scope" value="Bacteria"/>
</dbReference>
<evidence type="ECO:0000259" key="1">
    <source>
        <dbReference type="Pfam" id="PF02627"/>
    </source>
</evidence>
<dbReference type="Gene3D" id="1.20.1290.10">
    <property type="entry name" value="AhpD-like"/>
    <property type="match status" value="1"/>
</dbReference>